<sequence length="60" mass="7327">MCSNLDWVPWTTWYHNLFVVQVWISLCCIDGPQCTFYCRSFNYIWQLHLGLIFLVKYNMD</sequence>
<organism evidence="2">
    <name type="scientific">Rhizophora mucronata</name>
    <name type="common">Asiatic mangrove</name>
    <dbReference type="NCBI Taxonomy" id="61149"/>
    <lineage>
        <taxon>Eukaryota</taxon>
        <taxon>Viridiplantae</taxon>
        <taxon>Streptophyta</taxon>
        <taxon>Embryophyta</taxon>
        <taxon>Tracheophyta</taxon>
        <taxon>Spermatophyta</taxon>
        <taxon>Magnoliopsida</taxon>
        <taxon>eudicotyledons</taxon>
        <taxon>Gunneridae</taxon>
        <taxon>Pentapetalae</taxon>
        <taxon>rosids</taxon>
        <taxon>fabids</taxon>
        <taxon>Malpighiales</taxon>
        <taxon>Rhizophoraceae</taxon>
        <taxon>Rhizophora</taxon>
    </lineage>
</organism>
<keyword evidence="1" id="KW-0812">Transmembrane</keyword>
<dbReference type="AlphaFoldDB" id="A0A2P2Q342"/>
<feature type="transmembrane region" description="Helical" evidence="1">
    <location>
        <begin position="12"/>
        <end position="29"/>
    </location>
</feature>
<reference evidence="2" key="1">
    <citation type="submission" date="2018-02" db="EMBL/GenBank/DDBJ databases">
        <title>Rhizophora mucronata_Transcriptome.</title>
        <authorList>
            <person name="Meera S.P."/>
            <person name="Sreeshan A."/>
            <person name="Augustine A."/>
        </authorList>
    </citation>
    <scope>NUCLEOTIDE SEQUENCE</scope>
    <source>
        <tissue evidence="2">Leaf</tissue>
    </source>
</reference>
<dbReference type="EMBL" id="GGEC01080936">
    <property type="protein sequence ID" value="MBX61420.1"/>
    <property type="molecule type" value="Transcribed_RNA"/>
</dbReference>
<keyword evidence="1" id="KW-1133">Transmembrane helix</keyword>
<evidence type="ECO:0000256" key="1">
    <source>
        <dbReference type="SAM" id="Phobius"/>
    </source>
</evidence>
<accession>A0A2P2Q342</accession>
<protein>
    <submittedName>
        <fullName evidence="2">Uncharacterized protein</fullName>
    </submittedName>
</protein>
<name>A0A2P2Q342_RHIMU</name>
<keyword evidence="1" id="KW-0472">Membrane</keyword>
<proteinExistence type="predicted"/>
<evidence type="ECO:0000313" key="2">
    <source>
        <dbReference type="EMBL" id="MBX61420.1"/>
    </source>
</evidence>